<evidence type="ECO:0000313" key="3">
    <source>
        <dbReference type="EMBL" id="ABD40496.1"/>
    </source>
</evidence>
<dbReference type="eggNOG" id="arCOG02658">
    <property type="taxonomic scope" value="Archaea"/>
</dbReference>
<gene>
    <name evidence="3" type="ordered locus">Mhun_0743</name>
</gene>
<evidence type="ECO:0000313" key="4">
    <source>
        <dbReference type="Proteomes" id="UP000001941"/>
    </source>
</evidence>
<accession>Q2FL73</accession>
<dbReference type="InParanoid" id="Q2FL73"/>
<reference evidence="4" key="1">
    <citation type="journal article" date="2016" name="Stand. Genomic Sci.">
        <title>Complete genome sequence of Methanospirillum hungatei type strain JF1.</title>
        <authorList>
            <person name="Gunsalus R.P."/>
            <person name="Cook L.E."/>
            <person name="Crable B."/>
            <person name="Rohlin L."/>
            <person name="McDonald E."/>
            <person name="Mouttaki H."/>
            <person name="Sieber J.R."/>
            <person name="Poweleit N."/>
            <person name="Zhou H."/>
            <person name="Lapidus A.L."/>
            <person name="Daligault H.E."/>
            <person name="Land M."/>
            <person name="Gilna P."/>
            <person name="Ivanova N."/>
            <person name="Kyrpides N."/>
            <person name="Culley D.E."/>
            <person name="McInerney M.J."/>
        </authorList>
    </citation>
    <scope>NUCLEOTIDE SEQUENCE [LARGE SCALE GENOMIC DNA]</scope>
    <source>
        <strain evidence="4">ATCC 27890 / DSM 864 / NBRC 100397 / JF-1</strain>
    </source>
</reference>
<evidence type="ECO:0000256" key="1">
    <source>
        <dbReference type="ARBA" id="ARBA00023118"/>
    </source>
</evidence>
<dbReference type="AlphaFoldDB" id="Q2FL73"/>
<proteinExistence type="predicted"/>
<dbReference type="GO" id="GO:0051607">
    <property type="term" value="P:defense response to virus"/>
    <property type="evidence" value="ECO:0007669"/>
    <property type="project" value="UniProtKB-KW"/>
</dbReference>
<dbReference type="EMBL" id="CP000254">
    <property type="protein sequence ID" value="ABD40496.1"/>
    <property type="molecule type" value="Genomic_DNA"/>
</dbReference>
<dbReference type="InterPro" id="IPR005537">
    <property type="entry name" value="RAMP_III_fam"/>
</dbReference>
<name>Q2FL73_METHJ</name>
<dbReference type="KEGG" id="mhu:Mhun_0743"/>
<dbReference type="Proteomes" id="UP000001941">
    <property type="component" value="Chromosome"/>
</dbReference>
<keyword evidence="4" id="KW-1185">Reference proteome</keyword>
<dbReference type="EnsemblBacteria" id="ABD40496">
    <property type="protein sequence ID" value="ABD40496"/>
    <property type="gene ID" value="Mhun_0743"/>
</dbReference>
<feature type="domain" description="CRISPR type III-associated protein" evidence="2">
    <location>
        <begin position="7"/>
        <end position="219"/>
    </location>
</feature>
<protein>
    <recommendedName>
        <fullName evidence="2">CRISPR type III-associated protein domain-containing protein</fullName>
    </recommendedName>
</protein>
<dbReference type="Pfam" id="PF03787">
    <property type="entry name" value="RAMPs"/>
    <property type="match status" value="1"/>
</dbReference>
<organism evidence="3 4">
    <name type="scientific">Methanospirillum hungatei JF-1 (strain ATCC 27890 / DSM 864 / NBRC 100397 / JF-1)</name>
    <dbReference type="NCBI Taxonomy" id="323259"/>
    <lineage>
        <taxon>Archaea</taxon>
        <taxon>Methanobacteriati</taxon>
        <taxon>Methanobacteriota</taxon>
        <taxon>Stenosarchaea group</taxon>
        <taxon>Methanomicrobia</taxon>
        <taxon>Methanomicrobiales</taxon>
        <taxon>Methanospirillaceae</taxon>
        <taxon>Methanospirillum</taxon>
    </lineage>
</organism>
<dbReference type="HOGENOM" id="CLU_768620_0_0_2"/>
<dbReference type="STRING" id="323259.Mhun_0743"/>
<evidence type="ECO:0000259" key="2">
    <source>
        <dbReference type="Pfam" id="PF03787"/>
    </source>
</evidence>
<sequence length="360" mass="39365">MQVMKGTITSVSPLHFGNGRARGTFSQTLSYVPGRTIRGMIGWYLYQNYRDLFDACGLAEDHEPEKMHLFFRNGYPLSDKKRSVYAPLKSRWCKKCGSLIENDENECTQMVDGRLCLQEGKKHTGLVGIKSFSERKLVQPDPVPKRLETKCPITRDGHTSMGSGWQLSPYHVEGIEPGVPFGFVMLAEDTVADDVVHILNDASYACGLGGFRSRGYGLVDISVDSQVSDDEHIASRSSEFSKGDEYLLILNAPCILRSGANSTIGLDRSFFEAINKRLESRGYKGDIAPGSDPSPYITRSVVRGWSLKNGNMVDEIVPATGPGSCIMVTGSPSSLAALEVFGIGDMQSSGYGEMFVSGVI</sequence>
<keyword evidence="1" id="KW-0051">Antiviral defense</keyword>